<keyword evidence="1" id="KW-0175">Coiled coil</keyword>
<dbReference type="RefSeq" id="WP_273631991.1">
    <property type="nucleotide sequence ID" value="NZ_CP117167.1"/>
</dbReference>
<evidence type="ECO:0000313" key="4">
    <source>
        <dbReference type="Proteomes" id="UP001216139"/>
    </source>
</evidence>
<reference evidence="3 4" key="1">
    <citation type="submission" date="2023-02" db="EMBL/GenBank/DDBJ databases">
        <title>Genome sequence of Mucilaginibacter jinjuensis strain KACC 16571.</title>
        <authorList>
            <person name="Kim S."/>
            <person name="Heo J."/>
            <person name="Kwon S.-W."/>
        </authorList>
    </citation>
    <scope>NUCLEOTIDE SEQUENCE [LARGE SCALE GENOMIC DNA]</scope>
    <source>
        <strain evidence="3 4">KACC 16571</strain>
    </source>
</reference>
<evidence type="ECO:0000256" key="1">
    <source>
        <dbReference type="SAM" id="Coils"/>
    </source>
</evidence>
<keyword evidence="2" id="KW-0732">Signal</keyword>
<protein>
    <submittedName>
        <fullName evidence="3">Uncharacterized protein</fullName>
    </submittedName>
</protein>
<accession>A0ABY7TAZ9</accession>
<dbReference type="EMBL" id="CP117167">
    <property type="protein sequence ID" value="WCT13685.1"/>
    <property type="molecule type" value="Genomic_DNA"/>
</dbReference>
<name>A0ABY7TAZ9_9SPHI</name>
<feature type="chain" id="PRO_5046211836" evidence="2">
    <location>
        <begin position="21"/>
        <end position="325"/>
    </location>
</feature>
<dbReference type="Proteomes" id="UP001216139">
    <property type="component" value="Chromosome"/>
</dbReference>
<evidence type="ECO:0000256" key="2">
    <source>
        <dbReference type="SAM" id="SignalP"/>
    </source>
</evidence>
<organism evidence="3 4">
    <name type="scientific">Mucilaginibacter jinjuensis</name>
    <dbReference type="NCBI Taxonomy" id="1176721"/>
    <lineage>
        <taxon>Bacteria</taxon>
        <taxon>Pseudomonadati</taxon>
        <taxon>Bacteroidota</taxon>
        <taxon>Sphingobacteriia</taxon>
        <taxon>Sphingobacteriales</taxon>
        <taxon>Sphingobacteriaceae</taxon>
        <taxon>Mucilaginibacter</taxon>
    </lineage>
</organism>
<gene>
    <name evidence="3" type="ORF">PQO05_07015</name>
</gene>
<sequence length="325" mass="35808">MKKILSAILPLLVIVNFTFAQTVSGPQGYRVVDLGTNNNGDYTQSLILLHEAYNGTLLAFNNAVGTLTAFRGHQGAFNRTNVALINTSSAYNATYGTVESITSDAIWKLKTCMYNGKLYLAVDIPYSPAYQNWGFQFAGWANSSGECLKVVNYMVNSQPVNQSLISNIQDFVPNMPQTIDVSQLNINGKVNITGLNSPGNYQLAVAGGIHSQSVQVDMIGWSDYVFKPSYSLASLAEVKSYIDQNHHLPEIPSAAQVAKEGINLGEMNAKLLKKIEELTLYLIEKDKQMDAQNTVIAKLLKDSREQQIELDKLKNQSTNSQNKIK</sequence>
<feature type="signal peptide" evidence="2">
    <location>
        <begin position="1"/>
        <end position="20"/>
    </location>
</feature>
<feature type="coiled-coil region" evidence="1">
    <location>
        <begin position="296"/>
        <end position="323"/>
    </location>
</feature>
<evidence type="ECO:0000313" key="3">
    <source>
        <dbReference type="EMBL" id="WCT13685.1"/>
    </source>
</evidence>
<proteinExistence type="predicted"/>
<keyword evidence="4" id="KW-1185">Reference proteome</keyword>